<keyword evidence="2" id="KW-0813">Transport</keyword>
<dbReference type="PANTHER" id="PTHR23506">
    <property type="entry name" value="GH10249P"/>
    <property type="match status" value="1"/>
</dbReference>
<evidence type="ECO:0000256" key="3">
    <source>
        <dbReference type="ARBA" id="ARBA00022692"/>
    </source>
</evidence>
<accession>A0A9P0TRR8</accession>
<feature type="transmembrane region" description="Helical" evidence="7">
    <location>
        <begin position="293"/>
        <end position="311"/>
    </location>
</feature>
<dbReference type="GO" id="GO:0015842">
    <property type="term" value="P:aminergic neurotransmitter loading into synaptic vesicle"/>
    <property type="evidence" value="ECO:0007669"/>
    <property type="project" value="TreeGrafter"/>
</dbReference>
<dbReference type="AlphaFoldDB" id="A0A9P0TRR8"/>
<dbReference type="Gene3D" id="1.20.1250.20">
    <property type="entry name" value="MFS general substrate transporter like domains"/>
    <property type="match status" value="1"/>
</dbReference>
<feature type="transmembrane region" description="Helical" evidence="7">
    <location>
        <begin position="136"/>
        <end position="157"/>
    </location>
</feature>
<evidence type="ECO:0000313" key="9">
    <source>
        <dbReference type="Proteomes" id="UP001152562"/>
    </source>
</evidence>
<feature type="transmembrane region" description="Helical" evidence="7">
    <location>
        <begin position="12"/>
        <end position="35"/>
    </location>
</feature>
<dbReference type="OrthoDB" id="5086884at2759"/>
<dbReference type="PANTHER" id="PTHR23506:SF4">
    <property type="entry name" value="PORTABELLA"/>
    <property type="match status" value="1"/>
</dbReference>
<dbReference type="InterPro" id="IPR050930">
    <property type="entry name" value="MFS_Vesicular_Transporter"/>
</dbReference>
<dbReference type="GO" id="GO:0030672">
    <property type="term" value="C:synaptic vesicle membrane"/>
    <property type="evidence" value="ECO:0007669"/>
    <property type="project" value="TreeGrafter"/>
</dbReference>
<comment type="subcellular location">
    <subcellularLocation>
        <location evidence="1">Membrane</location>
        <topology evidence="1">Multi-pass membrane protein</topology>
    </subcellularLocation>
</comment>
<evidence type="ECO:0000256" key="4">
    <source>
        <dbReference type="ARBA" id="ARBA00022989"/>
    </source>
</evidence>
<organism evidence="8 9">
    <name type="scientific">Pieris brassicae</name>
    <name type="common">White butterfly</name>
    <name type="synonym">Large white butterfly</name>
    <dbReference type="NCBI Taxonomy" id="7116"/>
    <lineage>
        <taxon>Eukaryota</taxon>
        <taxon>Metazoa</taxon>
        <taxon>Ecdysozoa</taxon>
        <taxon>Arthropoda</taxon>
        <taxon>Hexapoda</taxon>
        <taxon>Insecta</taxon>
        <taxon>Pterygota</taxon>
        <taxon>Neoptera</taxon>
        <taxon>Endopterygota</taxon>
        <taxon>Lepidoptera</taxon>
        <taxon>Glossata</taxon>
        <taxon>Ditrysia</taxon>
        <taxon>Papilionoidea</taxon>
        <taxon>Pieridae</taxon>
        <taxon>Pierinae</taxon>
        <taxon>Pieris</taxon>
    </lineage>
</organism>
<feature type="transmembrane region" description="Helical" evidence="7">
    <location>
        <begin position="404"/>
        <end position="422"/>
    </location>
</feature>
<proteinExistence type="predicted"/>
<dbReference type="GO" id="GO:0005335">
    <property type="term" value="F:serotonin:sodium:chloride symporter activity"/>
    <property type="evidence" value="ECO:0007669"/>
    <property type="project" value="TreeGrafter"/>
</dbReference>
<keyword evidence="3 7" id="KW-0812">Transmembrane</keyword>
<evidence type="ECO:0000256" key="7">
    <source>
        <dbReference type="SAM" id="Phobius"/>
    </source>
</evidence>
<comment type="caution">
    <text evidence="8">The sequence shown here is derived from an EMBL/GenBank/DDBJ whole genome shotgun (WGS) entry which is preliminary data.</text>
</comment>
<dbReference type="EMBL" id="CALOZG010000027">
    <property type="protein sequence ID" value="CAH4032224.1"/>
    <property type="molecule type" value="Genomic_DNA"/>
</dbReference>
<dbReference type="SUPFAM" id="SSF103473">
    <property type="entry name" value="MFS general substrate transporter"/>
    <property type="match status" value="1"/>
</dbReference>
<feature type="compositionally biased region" description="Low complexity" evidence="6">
    <location>
        <begin position="444"/>
        <end position="455"/>
    </location>
</feature>
<dbReference type="InterPro" id="IPR011701">
    <property type="entry name" value="MFS"/>
</dbReference>
<dbReference type="GO" id="GO:0043195">
    <property type="term" value="C:terminal bouton"/>
    <property type="evidence" value="ECO:0007669"/>
    <property type="project" value="TreeGrafter"/>
</dbReference>
<feature type="transmembrane region" description="Helical" evidence="7">
    <location>
        <begin position="252"/>
        <end position="273"/>
    </location>
</feature>
<dbReference type="Proteomes" id="UP001152562">
    <property type="component" value="Unassembled WGS sequence"/>
</dbReference>
<keyword evidence="5 7" id="KW-0472">Membrane</keyword>
<feature type="transmembrane region" description="Helical" evidence="7">
    <location>
        <begin position="169"/>
        <end position="187"/>
    </location>
</feature>
<evidence type="ECO:0000313" key="8">
    <source>
        <dbReference type="EMBL" id="CAH4032224.1"/>
    </source>
</evidence>
<feature type="transmembrane region" description="Helical" evidence="7">
    <location>
        <begin position="104"/>
        <end position="130"/>
    </location>
</feature>
<dbReference type="InterPro" id="IPR036259">
    <property type="entry name" value="MFS_trans_sf"/>
</dbReference>
<sequence length="455" mass="45185">MTYSPLEPTSRTGAAAFLLVYCTLFLDNVLLTALVPILPEWSGAMAAPAVIRNGSTLALEAGEAGGEAAAAGAVLGARSAAQLACAPLAATMTTRVGPAATLRLAVLLLLAAAAWLSWCGSSVCAAGGAACLWCGAAGRVLQGSGGALGGVAGMALVSRAVSPARQQQALGASLGAVALGVLVGYPLGGATAALWSSAAPFHLVAGALLANLGLQYVYLKKPEYDKPAVDEPRSSAWGDCARGVWKDCGAGAGAVFLSTAVMAALEPCLPLWLERRFGAQRWELGVVFLPDSVAYLAATSVSAALCGGRGLRAQRVALMGLCSVALGGVLVAHACSLGVLAIAQASVGAGVGALDAALVPALLARSVSLPHAAALLQGAASAAYAVGPVAAGAVWWAAGFGATLRALAVANLLYAALLYHHFHDRPLPNQPGAIGSEDGKEGSGSELLPLSSPSP</sequence>
<keyword evidence="4 7" id="KW-1133">Transmembrane helix</keyword>
<evidence type="ECO:0008006" key="10">
    <source>
        <dbReference type="Google" id="ProtNLM"/>
    </source>
</evidence>
<evidence type="ECO:0000256" key="5">
    <source>
        <dbReference type="ARBA" id="ARBA00023136"/>
    </source>
</evidence>
<evidence type="ECO:0000256" key="6">
    <source>
        <dbReference type="SAM" id="MobiDB-lite"/>
    </source>
</evidence>
<keyword evidence="9" id="KW-1185">Reference proteome</keyword>
<feature type="transmembrane region" description="Helical" evidence="7">
    <location>
        <begin position="318"/>
        <end position="339"/>
    </location>
</feature>
<dbReference type="Pfam" id="PF07690">
    <property type="entry name" value="MFS_1"/>
    <property type="match status" value="1"/>
</dbReference>
<feature type="transmembrane region" description="Helical" evidence="7">
    <location>
        <begin position="199"/>
        <end position="219"/>
    </location>
</feature>
<reference evidence="8" key="1">
    <citation type="submission" date="2022-05" db="EMBL/GenBank/DDBJ databases">
        <authorList>
            <person name="Okamura Y."/>
        </authorList>
    </citation>
    <scope>NUCLEOTIDE SEQUENCE</scope>
</reference>
<feature type="region of interest" description="Disordered" evidence="6">
    <location>
        <begin position="429"/>
        <end position="455"/>
    </location>
</feature>
<evidence type="ECO:0000256" key="2">
    <source>
        <dbReference type="ARBA" id="ARBA00022448"/>
    </source>
</evidence>
<name>A0A9P0TRR8_PIEBR</name>
<gene>
    <name evidence="8" type="ORF">PIBRA_LOCUS8640</name>
</gene>
<evidence type="ECO:0000256" key="1">
    <source>
        <dbReference type="ARBA" id="ARBA00004141"/>
    </source>
</evidence>
<protein>
    <recommendedName>
        <fullName evidence="10">Major facilitator superfamily (MFS) profile domain-containing protein</fullName>
    </recommendedName>
</protein>